<keyword evidence="1 4" id="KW-0732">Signal</keyword>
<dbReference type="InterPro" id="IPR035513">
    <property type="entry name" value="Invertase/methylesterase_inhib"/>
</dbReference>
<dbReference type="NCBIfam" id="TIGR01614">
    <property type="entry name" value="PME_inhib"/>
    <property type="match status" value="1"/>
</dbReference>
<evidence type="ECO:0000256" key="3">
    <source>
        <dbReference type="ARBA" id="ARBA00038471"/>
    </source>
</evidence>
<evidence type="ECO:0000256" key="1">
    <source>
        <dbReference type="ARBA" id="ARBA00022729"/>
    </source>
</evidence>
<keyword evidence="7" id="KW-1185">Reference proteome</keyword>
<dbReference type="Gene3D" id="1.20.140.40">
    <property type="entry name" value="Invertase/pectin methylesterase inhibitor family protein"/>
    <property type="match status" value="1"/>
</dbReference>
<feature type="signal peptide" evidence="4">
    <location>
        <begin position="1"/>
        <end position="28"/>
    </location>
</feature>
<name>B9SPI1_RICCO</name>
<evidence type="ECO:0000313" key="6">
    <source>
        <dbReference type="EMBL" id="EEF34457.1"/>
    </source>
</evidence>
<comment type="similarity">
    <text evidence="3">Belongs to the PMEI family.</text>
</comment>
<dbReference type="InterPro" id="IPR052421">
    <property type="entry name" value="PCW_Enzyme_Inhibitor"/>
</dbReference>
<evidence type="ECO:0000259" key="5">
    <source>
        <dbReference type="SMART" id="SM00856"/>
    </source>
</evidence>
<dbReference type="SMART" id="SM00856">
    <property type="entry name" value="PMEI"/>
    <property type="match status" value="1"/>
</dbReference>
<protein>
    <submittedName>
        <fullName evidence="6">Enzyme inhibitor, putative</fullName>
    </submittedName>
</protein>
<dbReference type="GO" id="GO:0004857">
    <property type="term" value="F:enzyme inhibitor activity"/>
    <property type="evidence" value="ECO:0007669"/>
    <property type="project" value="InterPro"/>
</dbReference>
<feature type="domain" description="Pectinesterase inhibitor" evidence="5">
    <location>
        <begin position="23"/>
        <end position="155"/>
    </location>
</feature>
<evidence type="ECO:0000256" key="2">
    <source>
        <dbReference type="ARBA" id="ARBA00023157"/>
    </source>
</evidence>
<accession>B9SPI1</accession>
<sequence length="160" mass="17481">MAMVGLRFSFFSFIIAVAAILLANQATANDLCADASDSRICRALVKGKTDPLQAAEYIVYKLIEQTKKAKDKASKLDKNQNAKICLKSYADVISNLNQSLKDLKKGDKGSTEDKLSSVIASIESCQDAYTEENSTSPLSQHNKLLELIADTCLSVYQQAH</sequence>
<proteinExistence type="inferred from homology"/>
<dbReference type="Proteomes" id="UP000008311">
    <property type="component" value="Unassembled WGS sequence"/>
</dbReference>
<evidence type="ECO:0000313" key="7">
    <source>
        <dbReference type="Proteomes" id="UP000008311"/>
    </source>
</evidence>
<dbReference type="PANTHER" id="PTHR36710:SF4">
    <property type="entry name" value="PLANT INVERTASE_PECTIN METHYLESTERASE INHIBITOR SUPERFAMILY PROTEIN"/>
    <property type="match status" value="1"/>
</dbReference>
<organism evidence="6 7">
    <name type="scientific">Ricinus communis</name>
    <name type="common">Castor bean</name>
    <dbReference type="NCBI Taxonomy" id="3988"/>
    <lineage>
        <taxon>Eukaryota</taxon>
        <taxon>Viridiplantae</taxon>
        <taxon>Streptophyta</taxon>
        <taxon>Embryophyta</taxon>
        <taxon>Tracheophyta</taxon>
        <taxon>Spermatophyta</taxon>
        <taxon>Magnoliopsida</taxon>
        <taxon>eudicotyledons</taxon>
        <taxon>Gunneridae</taxon>
        <taxon>Pentapetalae</taxon>
        <taxon>rosids</taxon>
        <taxon>fabids</taxon>
        <taxon>Malpighiales</taxon>
        <taxon>Euphorbiaceae</taxon>
        <taxon>Acalyphoideae</taxon>
        <taxon>Acalypheae</taxon>
        <taxon>Ricinus</taxon>
    </lineage>
</organism>
<dbReference type="CDD" id="cd15800">
    <property type="entry name" value="PMEI-like_2"/>
    <property type="match status" value="1"/>
</dbReference>
<keyword evidence="2" id="KW-1015">Disulfide bond</keyword>
<reference evidence="7" key="1">
    <citation type="journal article" date="2010" name="Nat. Biotechnol.">
        <title>Draft genome sequence of the oilseed species Ricinus communis.</title>
        <authorList>
            <person name="Chan A.P."/>
            <person name="Crabtree J."/>
            <person name="Zhao Q."/>
            <person name="Lorenzi H."/>
            <person name="Orvis J."/>
            <person name="Puiu D."/>
            <person name="Melake-Berhan A."/>
            <person name="Jones K.M."/>
            <person name="Redman J."/>
            <person name="Chen G."/>
            <person name="Cahoon E.B."/>
            <person name="Gedil M."/>
            <person name="Stanke M."/>
            <person name="Haas B.J."/>
            <person name="Wortman J.R."/>
            <person name="Fraser-Liggett C.M."/>
            <person name="Ravel J."/>
            <person name="Rabinowicz P.D."/>
        </authorList>
    </citation>
    <scope>NUCLEOTIDE SEQUENCE [LARGE SCALE GENOMIC DNA]</scope>
    <source>
        <strain evidence="7">cv. Hale</strain>
    </source>
</reference>
<gene>
    <name evidence="6" type="ORF">RCOM_0024080</name>
</gene>
<dbReference type="SUPFAM" id="SSF101148">
    <property type="entry name" value="Plant invertase/pectin methylesterase inhibitor"/>
    <property type="match status" value="1"/>
</dbReference>
<dbReference type="InParanoid" id="B9SPI1"/>
<feature type="chain" id="PRO_5002889549" evidence="4">
    <location>
        <begin position="29"/>
        <end position="160"/>
    </location>
</feature>
<dbReference type="AlphaFoldDB" id="B9SPI1"/>
<dbReference type="OrthoDB" id="770764at2759"/>
<dbReference type="InterPro" id="IPR006501">
    <property type="entry name" value="Pectinesterase_inhib_dom"/>
</dbReference>
<dbReference type="OMA" id="DICKEMF"/>
<dbReference type="PANTHER" id="PTHR36710">
    <property type="entry name" value="PECTINESTERASE INHIBITOR-LIKE"/>
    <property type="match status" value="1"/>
</dbReference>
<dbReference type="STRING" id="3988.B9SPI1"/>
<evidence type="ECO:0000256" key="4">
    <source>
        <dbReference type="SAM" id="SignalP"/>
    </source>
</evidence>
<dbReference type="Pfam" id="PF04043">
    <property type="entry name" value="PMEI"/>
    <property type="match status" value="1"/>
</dbReference>
<dbReference type="KEGG" id="rcu:8273478"/>
<dbReference type="EMBL" id="EQ974068">
    <property type="protein sequence ID" value="EEF34457.1"/>
    <property type="molecule type" value="Genomic_DNA"/>
</dbReference>